<evidence type="ECO:0000259" key="1">
    <source>
        <dbReference type="PROSITE" id="PS51352"/>
    </source>
</evidence>
<dbReference type="Gene3D" id="3.40.30.10">
    <property type="entry name" value="Glutaredoxin"/>
    <property type="match status" value="1"/>
</dbReference>
<dbReference type="InterPro" id="IPR013766">
    <property type="entry name" value="Thioredoxin_domain"/>
</dbReference>
<accession>G0AE70</accession>
<dbReference type="EMBL" id="CP002745">
    <property type="protein sequence ID" value="AEK64000.1"/>
    <property type="molecule type" value="Genomic_DNA"/>
</dbReference>
<dbReference type="HOGENOM" id="CLU_042529_11_2_4"/>
<dbReference type="Pfam" id="PF08534">
    <property type="entry name" value="Redoxin"/>
    <property type="match status" value="1"/>
</dbReference>
<organism evidence="2 3">
    <name type="scientific">Collimonas fungivorans (strain Ter331)</name>
    <dbReference type="NCBI Taxonomy" id="1005048"/>
    <lineage>
        <taxon>Bacteria</taxon>
        <taxon>Pseudomonadati</taxon>
        <taxon>Pseudomonadota</taxon>
        <taxon>Betaproteobacteria</taxon>
        <taxon>Burkholderiales</taxon>
        <taxon>Oxalobacteraceae</taxon>
        <taxon>Collimonas</taxon>
    </lineage>
</organism>
<dbReference type="PANTHER" id="PTHR42852:SF18">
    <property type="entry name" value="CHROMOSOME UNDETERMINED SCAFFOLD_47, WHOLE GENOME SHOTGUN SEQUENCE"/>
    <property type="match status" value="1"/>
</dbReference>
<dbReference type="PROSITE" id="PS51352">
    <property type="entry name" value="THIOREDOXIN_2"/>
    <property type="match status" value="1"/>
</dbReference>
<reference evidence="2 3" key="3">
    <citation type="journal article" date="2008" name="FEMS Microbiol. Ecol.">
        <title>Identification and characterization of genes underlying chitinolysis in Collimonas fungivorans Ter331.</title>
        <authorList>
            <person name="Fritsche K."/>
            <person name="de Boer W."/>
            <person name="Gerards S."/>
            <person name="van den Berg M."/>
            <person name="van Veen J.A."/>
            <person name="Leveau J.H."/>
        </authorList>
    </citation>
    <scope>NUCLEOTIDE SEQUENCE [LARGE SCALE GENOMIC DNA]</scope>
    <source>
        <strain evidence="2 3">Ter331</strain>
    </source>
</reference>
<feature type="domain" description="Thioredoxin" evidence="1">
    <location>
        <begin position="62"/>
        <end position="202"/>
    </location>
</feature>
<evidence type="ECO:0000313" key="2">
    <source>
        <dbReference type="EMBL" id="AEK64000.1"/>
    </source>
</evidence>
<dbReference type="eggNOG" id="COG0526">
    <property type="taxonomic scope" value="Bacteria"/>
</dbReference>
<reference evidence="2 3" key="1">
    <citation type="journal article" date="2004" name="Environ. Microbiol.">
        <title>Phylogeny-function analysis of (meta)genomic libraries: screening for expression of ribosomal RNA genes by large-insert library fluorescent in situ hybridization (LIL-FISH).</title>
        <authorList>
            <person name="Leveau J.H."/>
            <person name="Gerards S."/>
            <person name="de Boer W."/>
            <person name="van Veen J.A."/>
        </authorList>
    </citation>
    <scope>NUCLEOTIDE SEQUENCE [LARGE SCALE GENOMIC DNA]</scope>
    <source>
        <strain evidence="2 3">Ter331</strain>
    </source>
</reference>
<sequence length="204" mass="22156">MLISWLSAEQPADSYNGCSRVSPVLDSVMQAQAENTAGKRLWIKVAGAAAVVALALAGYLSMSNTHAAPDVSFTNIKGEQVSLKSLRGKVVMVNFWATSCTTCVAEMPQMVQTYNMYKDKGLDYVAVAMSYDPPNYVMNFVQTRSLPFQVALDTQSKLADSFGDVKLTPTTFVIDKQGNIIKRYVGAPKFDELHALLDKALAAA</sequence>
<proteinExistence type="predicted"/>
<evidence type="ECO:0000313" key="3">
    <source>
        <dbReference type="Proteomes" id="UP000008392"/>
    </source>
</evidence>
<protein>
    <submittedName>
        <fullName evidence="2">Thioredoxin</fullName>
    </submittedName>
</protein>
<dbReference type="STRING" id="1005048.CFU_4178"/>
<dbReference type="SUPFAM" id="SSF52833">
    <property type="entry name" value="Thioredoxin-like"/>
    <property type="match status" value="1"/>
</dbReference>
<dbReference type="PANTHER" id="PTHR42852">
    <property type="entry name" value="THIOL:DISULFIDE INTERCHANGE PROTEIN DSBE"/>
    <property type="match status" value="1"/>
</dbReference>
<name>G0AE70_COLFT</name>
<dbReference type="Proteomes" id="UP000008392">
    <property type="component" value="Chromosome"/>
</dbReference>
<dbReference type="InterPro" id="IPR036249">
    <property type="entry name" value="Thioredoxin-like_sf"/>
</dbReference>
<keyword evidence="3" id="KW-1185">Reference proteome</keyword>
<gene>
    <name evidence="2" type="ordered locus">CFU_4178</name>
</gene>
<dbReference type="GO" id="GO:0016491">
    <property type="term" value="F:oxidoreductase activity"/>
    <property type="evidence" value="ECO:0007669"/>
    <property type="project" value="InterPro"/>
</dbReference>
<dbReference type="AlphaFoldDB" id="G0AE70"/>
<reference evidence="2 3" key="2">
    <citation type="journal article" date="2006" name="J. Microbiol. Methods">
        <title>Genomic flank-sequencing of plasposon insertion sites for rapid identification of functional genes.</title>
        <authorList>
            <person name="Leveau J.H."/>
            <person name="Gerards S."/>
            <person name="Fritsche K."/>
            <person name="Zondag G."/>
            <person name="van Veen J.A."/>
        </authorList>
    </citation>
    <scope>NUCLEOTIDE SEQUENCE [LARGE SCALE GENOMIC DNA]</scope>
    <source>
        <strain evidence="2 3">Ter331</strain>
    </source>
</reference>
<dbReference type="InterPro" id="IPR050553">
    <property type="entry name" value="Thioredoxin_ResA/DsbE_sf"/>
</dbReference>
<dbReference type="CDD" id="cd02966">
    <property type="entry name" value="TlpA_like_family"/>
    <property type="match status" value="1"/>
</dbReference>
<reference evidence="2 3" key="5">
    <citation type="journal article" date="2011" name="ISME J.">
        <title>Dual transcriptional profiling of a bacterial/fungal confrontation: Collimonas fungivorans versus Aspergillus niger.</title>
        <authorList>
            <person name="Mela F."/>
            <person name="Fritsche K."/>
            <person name="de Boer W."/>
            <person name="van Veen J.A."/>
            <person name="de Graaff L.H."/>
            <person name="van den Berg M."/>
            <person name="Leveau J.H."/>
        </authorList>
    </citation>
    <scope>NUCLEOTIDE SEQUENCE [LARGE SCALE GENOMIC DNA]</scope>
    <source>
        <strain evidence="2 3">Ter331</strain>
    </source>
</reference>
<dbReference type="KEGG" id="cfu:CFU_4178"/>
<reference evidence="2 3" key="4">
    <citation type="journal article" date="2010" name="Environ. Microbiol.">
        <title>The bacterial genus Collimonas: mycophagy, weathering and other adaptive solutions to life in oligotrophic soil environments.</title>
        <authorList>
            <person name="Leveau J.H."/>
            <person name="Uroz S."/>
            <person name="de Boer W."/>
        </authorList>
    </citation>
    <scope>NUCLEOTIDE SEQUENCE [LARGE SCALE GENOMIC DNA]</scope>
    <source>
        <strain evidence="2 3">Ter331</strain>
    </source>
</reference>
<reference evidence="3" key="6">
    <citation type="submission" date="2011-05" db="EMBL/GenBank/DDBJ databases">
        <title>Complete sequence of Collimonas fungivorans Ter331.</title>
        <authorList>
            <person name="Leveau J.H."/>
        </authorList>
    </citation>
    <scope>NUCLEOTIDE SEQUENCE [LARGE SCALE GENOMIC DNA]</scope>
    <source>
        <strain evidence="3">Ter331</strain>
    </source>
</reference>
<dbReference type="InterPro" id="IPR013740">
    <property type="entry name" value="Redoxin"/>
</dbReference>